<dbReference type="BioCyc" id="PMAR862515-HMP:GMOO-1156-MONOMER"/>
<name>E0NSI7_9BACT</name>
<keyword evidence="2" id="KW-1185">Reference proteome</keyword>
<protein>
    <submittedName>
        <fullName evidence="1">Uncharacterized protein</fullName>
    </submittedName>
</protein>
<dbReference type="HOGENOM" id="CLU_3203528_0_0_10"/>
<dbReference type="Proteomes" id="UP000004394">
    <property type="component" value="Unassembled WGS sequence"/>
</dbReference>
<evidence type="ECO:0000313" key="2">
    <source>
        <dbReference type="Proteomes" id="UP000004394"/>
    </source>
</evidence>
<dbReference type="EMBL" id="AEEI01000036">
    <property type="protein sequence ID" value="EFM01939.1"/>
    <property type="molecule type" value="Genomic_DNA"/>
</dbReference>
<evidence type="ECO:0000313" key="1">
    <source>
        <dbReference type="EMBL" id="EFM01939.1"/>
    </source>
</evidence>
<gene>
    <name evidence="1" type="ORF">HMPREF0658_1138</name>
</gene>
<sequence length="45" mass="5042">MCEWNIPVPQNAFLKDISSAEVLQSQIANIWIRCHKKSESQGGLA</sequence>
<dbReference type="AlphaFoldDB" id="E0NSI7"/>
<comment type="caution">
    <text evidence="1">The sequence shown here is derived from an EMBL/GenBank/DDBJ whole genome shotgun (WGS) entry which is preliminary data.</text>
</comment>
<dbReference type="STRING" id="862515.HMPREF0658_1138"/>
<organism evidence="1 2">
    <name type="scientific">Hoylesella marshii DSM 16973 = JCM 13450</name>
    <dbReference type="NCBI Taxonomy" id="862515"/>
    <lineage>
        <taxon>Bacteria</taxon>
        <taxon>Pseudomonadati</taxon>
        <taxon>Bacteroidota</taxon>
        <taxon>Bacteroidia</taxon>
        <taxon>Bacteroidales</taxon>
        <taxon>Prevotellaceae</taxon>
        <taxon>Hoylesella</taxon>
    </lineage>
</organism>
<accession>E0NSI7</accession>
<proteinExistence type="predicted"/>
<reference evidence="1" key="1">
    <citation type="submission" date="2010-07" db="EMBL/GenBank/DDBJ databases">
        <authorList>
            <person name="Muzny D."/>
            <person name="Qin X."/>
            <person name="Deng J."/>
            <person name="Jiang H."/>
            <person name="Liu Y."/>
            <person name="Qu J."/>
            <person name="Song X.-Z."/>
            <person name="Zhang L."/>
            <person name="Thornton R."/>
            <person name="Coyle M."/>
            <person name="Francisco L."/>
            <person name="Jackson L."/>
            <person name="Javaid M."/>
            <person name="Korchina V."/>
            <person name="Kovar C."/>
            <person name="Mata R."/>
            <person name="Mathew T."/>
            <person name="Ngo R."/>
            <person name="Nguyen L."/>
            <person name="Nguyen N."/>
            <person name="Okwuonu G."/>
            <person name="Ongeri F."/>
            <person name="Pham C."/>
            <person name="Simmons D."/>
            <person name="Wilczek-Boney K."/>
            <person name="Hale W."/>
            <person name="Jakkamsetti A."/>
            <person name="Pham P."/>
            <person name="Ruth R."/>
            <person name="San Lucas F."/>
            <person name="Warren J."/>
            <person name="Zhang J."/>
            <person name="Zhao Z."/>
            <person name="Zhou C."/>
            <person name="Zhu D."/>
            <person name="Lee S."/>
            <person name="Bess C."/>
            <person name="Blankenburg K."/>
            <person name="Forbes L."/>
            <person name="Fu Q."/>
            <person name="Gubbala S."/>
            <person name="Hirani K."/>
            <person name="Jayaseelan J.C."/>
            <person name="Lara F."/>
            <person name="Munidasa M."/>
            <person name="Palculict T."/>
            <person name="Patil S."/>
            <person name="Pu L.-L."/>
            <person name="Saada N."/>
            <person name="Tang L."/>
            <person name="Weissenberger G."/>
            <person name="Zhu Y."/>
            <person name="Hemphill L."/>
            <person name="Shang Y."/>
            <person name="Youmans B."/>
            <person name="Ayvaz T."/>
            <person name="Ross M."/>
            <person name="Santibanez J."/>
            <person name="Aqrawi P."/>
            <person name="Gross S."/>
            <person name="Joshi V."/>
            <person name="Fowler G."/>
            <person name="Nazareth L."/>
            <person name="Reid J."/>
            <person name="Worley K."/>
            <person name="Petrosino J."/>
            <person name="Highlander S."/>
            <person name="Gibbs R."/>
        </authorList>
    </citation>
    <scope>NUCLEOTIDE SEQUENCE [LARGE SCALE GENOMIC DNA]</scope>
    <source>
        <strain evidence="1">DSM 16973</strain>
    </source>
</reference>